<dbReference type="SUPFAM" id="SSF52540">
    <property type="entry name" value="P-loop containing nucleoside triphosphate hydrolases"/>
    <property type="match status" value="1"/>
</dbReference>
<dbReference type="InterPro" id="IPR029439">
    <property type="entry name" value="Wzt_C"/>
</dbReference>
<dbReference type="InterPro" id="IPR015860">
    <property type="entry name" value="ABC_transpr_TagH-like"/>
</dbReference>
<evidence type="ECO:0000256" key="2">
    <source>
        <dbReference type="ARBA" id="ARBA00022448"/>
    </source>
</evidence>
<evidence type="ECO:0000256" key="1">
    <source>
        <dbReference type="ARBA" id="ARBA00005417"/>
    </source>
</evidence>
<dbReference type="PANTHER" id="PTHR46743">
    <property type="entry name" value="TEICHOIC ACIDS EXPORT ATP-BINDING PROTEIN TAGH"/>
    <property type="match status" value="1"/>
</dbReference>
<dbReference type="PROSITE" id="PS50893">
    <property type="entry name" value="ABC_TRANSPORTER_2"/>
    <property type="match status" value="1"/>
</dbReference>
<dbReference type="CDD" id="cd03220">
    <property type="entry name" value="ABC_KpsT_Wzt"/>
    <property type="match status" value="1"/>
</dbReference>
<gene>
    <name evidence="6" type="ORF">VCX44_16160</name>
</gene>
<keyword evidence="2" id="KW-0813">Transport</keyword>
<accession>A0ABU5W8Y4</accession>
<reference evidence="6 7" key="1">
    <citation type="submission" date="2023-12" db="EMBL/GenBank/DDBJ databases">
        <title>Characterization of antibiotic resistance in Aeromonas spp. in hospital effluent.</title>
        <authorList>
            <person name="Negoseki B.R.S."/>
            <person name="Krul D."/>
            <person name="Siqueira A.C."/>
            <person name="Almeida M."/>
            <person name="Mesa D."/>
            <person name="Conte D."/>
            <person name="Dalla-Costa L.M."/>
        </authorList>
    </citation>
    <scope>NUCLEOTIDE SEQUENCE [LARGE SCALE GENOMIC DNA]</scope>
    <source>
        <strain evidence="6 7">36v</strain>
    </source>
</reference>
<dbReference type="Gene3D" id="3.40.50.300">
    <property type="entry name" value="P-loop containing nucleotide triphosphate hydrolases"/>
    <property type="match status" value="1"/>
</dbReference>
<protein>
    <submittedName>
        <fullName evidence="6">ABC transporter ATP-binding protein</fullName>
    </submittedName>
</protein>
<keyword evidence="3" id="KW-0547">Nucleotide-binding</keyword>
<dbReference type="Gene3D" id="2.70.50.60">
    <property type="entry name" value="abc- transporter (atp binding component) like domain"/>
    <property type="match status" value="1"/>
</dbReference>
<dbReference type="EMBL" id="JAYGOJ010000097">
    <property type="protein sequence ID" value="MEA9437294.1"/>
    <property type="molecule type" value="Genomic_DNA"/>
</dbReference>
<evidence type="ECO:0000256" key="4">
    <source>
        <dbReference type="ARBA" id="ARBA00022840"/>
    </source>
</evidence>
<sequence length="438" mass="48055">MPQPVLAVTGINKSFPIYQSPWQALWHALNPKANVRLFHALRDIHLTVNPGETLGIVGHNGAGKSTLLQLITGVMQPDSGQISCNGRVAGLLELGSGFNPEFTGRENVFFNGAILGLSRKEMNERLPQILAFAAIGDFIDQPVKTYSSGMMVRLAFSVIINTDPDVLIIDEALAVGDDAFQRKCYARLKQLQAQGVTILLVSHAAGSVVELCDRALLLDRGEVLLEGEPKSVIHNYHKLLHMEGDERERFRQHLHETGLGNSYVSPAADIESPVATASGGFFADMSPQSTVWYEPNGALITQVRLENSAGERVNILDSGQRYRYRFNVYFEHEAFEVGFGMLIKTLSGIELGGGTSTRNHEHRLAYVAAGSRLTVTFDFECALRNGTYFLNSGCSALINGERTFLHRGVDVAMFQVICESVDSTGMVDFSPRISLQHS</sequence>
<dbReference type="InterPro" id="IPR003439">
    <property type="entry name" value="ABC_transporter-like_ATP-bd"/>
</dbReference>
<name>A0ABU5W8Y4_AERCA</name>
<comment type="similarity">
    <text evidence="1">Belongs to the ABC transporter superfamily.</text>
</comment>
<feature type="domain" description="ABC transporter" evidence="5">
    <location>
        <begin position="6"/>
        <end position="245"/>
    </location>
</feature>
<dbReference type="InterPro" id="IPR050683">
    <property type="entry name" value="Bact_Polysacc_Export_ATP-bd"/>
</dbReference>
<dbReference type="GO" id="GO:0005524">
    <property type="term" value="F:ATP binding"/>
    <property type="evidence" value="ECO:0007669"/>
    <property type="project" value="UniProtKB-KW"/>
</dbReference>
<evidence type="ECO:0000256" key="3">
    <source>
        <dbReference type="ARBA" id="ARBA00022741"/>
    </source>
</evidence>
<dbReference type="Proteomes" id="UP001304847">
    <property type="component" value="Unassembled WGS sequence"/>
</dbReference>
<dbReference type="InterPro" id="IPR027417">
    <property type="entry name" value="P-loop_NTPase"/>
</dbReference>
<proteinExistence type="inferred from homology"/>
<dbReference type="InterPro" id="IPR017871">
    <property type="entry name" value="ABC_transporter-like_CS"/>
</dbReference>
<dbReference type="Pfam" id="PF00005">
    <property type="entry name" value="ABC_tran"/>
    <property type="match status" value="1"/>
</dbReference>
<dbReference type="SMART" id="SM00382">
    <property type="entry name" value="AAA"/>
    <property type="match status" value="1"/>
</dbReference>
<dbReference type="RefSeq" id="WP_323580807.1">
    <property type="nucleotide sequence ID" value="NZ_JAYGOJ010000097.1"/>
</dbReference>
<keyword evidence="4 6" id="KW-0067">ATP-binding</keyword>
<dbReference type="Pfam" id="PF14524">
    <property type="entry name" value="Wzt_C"/>
    <property type="match status" value="1"/>
</dbReference>
<evidence type="ECO:0000313" key="7">
    <source>
        <dbReference type="Proteomes" id="UP001304847"/>
    </source>
</evidence>
<comment type="caution">
    <text evidence="6">The sequence shown here is derived from an EMBL/GenBank/DDBJ whole genome shotgun (WGS) entry which is preliminary data.</text>
</comment>
<keyword evidence="7" id="KW-1185">Reference proteome</keyword>
<organism evidence="6 7">
    <name type="scientific">Aeromonas caviae</name>
    <name type="common">Aeromonas punctata</name>
    <dbReference type="NCBI Taxonomy" id="648"/>
    <lineage>
        <taxon>Bacteria</taxon>
        <taxon>Pseudomonadati</taxon>
        <taxon>Pseudomonadota</taxon>
        <taxon>Gammaproteobacteria</taxon>
        <taxon>Aeromonadales</taxon>
        <taxon>Aeromonadaceae</taxon>
        <taxon>Aeromonas</taxon>
    </lineage>
</organism>
<dbReference type="InterPro" id="IPR003593">
    <property type="entry name" value="AAA+_ATPase"/>
</dbReference>
<dbReference type="PANTHER" id="PTHR46743:SF2">
    <property type="entry name" value="TEICHOIC ACIDS EXPORT ATP-BINDING PROTEIN TAGH"/>
    <property type="match status" value="1"/>
</dbReference>
<dbReference type="PROSITE" id="PS00211">
    <property type="entry name" value="ABC_TRANSPORTER_1"/>
    <property type="match status" value="1"/>
</dbReference>
<evidence type="ECO:0000313" key="6">
    <source>
        <dbReference type="EMBL" id="MEA9437294.1"/>
    </source>
</evidence>
<evidence type="ECO:0000259" key="5">
    <source>
        <dbReference type="PROSITE" id="PS50893"/>
    </source>
</evidence>
<dbReference type="CDD" id="cd10147">
    <property type="entry name" value="Wzt_C-like"/>
    <property type="match status" value="1"/>
</dbReference>